<keyword evidence="4 11" id="KW-0732">Signal</keyword>
<evidence type="ECO:0000313" key="14">
    <source>
        <dbReference type="EMBL" id="QUF03591.1"/>
    </source>
</evidence>
<keyword evidence="3" id="KW-0858">Xylan degradation</keyword>
<comment type="similarity">
    <text evidence="2 10">Belongs to the glycosyl hydrolase 10 (cellulase F) family.</text>
</comment>
<keyword evidence="5 10" id="KW-0378">Hydrolase</keyword>
<evidence type="ECO:0000256" key="2">
    <source>
        <dbReference type="ARBA" id="ARBA00007495"/>
    </source>
</evidence>
<dbReference type="GO" id="GO:0031176">
    <property type="term" value="F:endo-1,4-beta-xylanase activity"/>
    <property type="evidence" value="ECO:0007669"/>
    <property type="project" value="UniProtKB-EC"/>
</dbReference>
<dbReference type="InterPro" id="IPR044846">
    <property type="entry name" value="GH10"/>
</dbReference>
<dbReference type="AlphaFoldDB" id="A0AA45L559"/>
<dbReference type="PROSITE" id="PS00591">
    <property type="entry name" value="GH10_1"/>
    <property type="match status" value="1"/>
</dbReference>
<evidence type="ECO:0000256" key="5">
    <source>
        <dbReference type="ARBA" id="ARBA00022801"/>
    </source>
</evidence>
<dbReference type="InterPro" id="IPR012291">
    <property type="entry name" value="CBM2_carb-bd_dom_sf"/>
</dbReference>
<dbReference type="PROSITE" id="PS51760">
    <property type="entry name" value="GH10_2"/>
    <property type="match status" value="1"/>
</dbReference>
<gene>
    <name evidence="14" type="ORF">KCV87_30095</name>
</gene>
<dbReference type="InterPro" id="IPR017853">
    <property type="entry name" value="GH"/>
</dbReference>
<dbReference type="EC" id="3.2.1.8" evidence="10"/>
<evidence type="ECO:0000256" key="8">
    <source>
        <dbReference type="ARBA" id="ARBA00023326"/>
    </source>
</evidence>
<evidence type="ECO:0000256" key="4">
    <source>
        <dbReference type="ARBA" id="ARBA00022729"/>
    </source>
</evidence>
<dbReference type="Pfam" id="PF00331">
    <property type="entry name" value="Glyco_hydro_10"/>
    <property type="match status" value="1"/>
</dbReference>
<evidence type="ECO:0000259" key="12">
    <source>
        <dbReference type="PROSITE" id="PS51173"/>
    </source>
</evidence>
<feature type="chain" id="PRO_5041465099" description="Beta-xylanase" evidence="11">
    <location>
        <begin position="29"/>
        <end position="451"/>
    </location>
</feature>
<dbReference type="InterPro" id="IPR031158">
    <property type="entry name" value="GH10_AS"/>
</dbReference>
<evidence type="ECO:0000256" key="11">
    <source>
        <dbReference type="SAM" id="SignalP"/>
    </source>
</evidence>
<evidence type="ECO:0000313" key="15">
    <source>
        <dbReference type="Proteomes" id="UP000677152"/>
    </source>
</evidence>
<keyword evidence="6 10" id="KW-0119">Carbohydrate metabolism</keyword>
<dbReference type="InterPro" id="IPR001919">
    <property type="entry name" value="CBD2"/>
</dbReference>
<dbReference type="SUPFAM" id="SSF51445">
    <property type="entry name" value="(Trans)glycosidases"/>
    <property type="match status" value="1"/>
</dbReference>
<organism evidence="14 15">
    <name type="scientific">Actinosynnema pretiosum subsp. pretiosum</name>
    <dbReference type="NCBI Taxonomy" id="103721"/>
    <lineage>
        <taxon>Bacteria</taxon>
        <taxon>Bacillati</taxon>
        <taxon>Actinomycetota</taxon>
        <taxon>Actinomycetes</taxon>
        <taxon>Pseudonocardiales</taxon>
        <taxon>Pseudonocardiaceae</taxon>
        <taxon>Actinosynnema</taxon>
    </lineage>
</organism>
<dbReference type="SUPFAM" id="SSF49384">
    <property type="entry name" value="Carbohydrate-binding domain"/>
    <property type="match status" value="1"/>
</dbReference>
<dbReference type="PRINTS" id="PR00134">
    <property type="entry name" value="GLHYDRLASE10"/>
</dbReference>
<dbReference type="Gene3D" id="3.20.20.80">
    <property type="entry name" value="Glycosidases"/>
    <property type="match status" value="1"/>
</dbReference>
<evidence type="ECO:0000256" key="7">
    <source>
        <dbReference type="ARBA" id="ARBA00023295"/>
    </source>
</evidence>
<feature type="signal peptide" evidence="11">
    <location>
        <begin position="1"/>
        <end position="28"/>
    </location>
</feature>
<dbReference type="Gene3D" id="2.60.40.290">
    <property type="match status" value="1"/>
</dbReference>
<keyword evidence="8 10" id="KW-0624">Polysaccharide degradation</keyword>
<protein>
    <recommendedName>
        <fullName evidence="10">Beta-xylanase</fullName>
        <ecNumber evidence="10">3.2.1.8</ecNumber>
    </recommendedName>
</protein>
<evidence type="ECO:0000256" key="9">
    <source>
        <dbReference type="PROSITE-ProRule" id="PRU10061"/>
    </source>
</evidence>
<dbReference type="GO" id="GO:0045493">
    <property type="term" value="P:xylan catabolic process"/>
    <property type="evidence" value="ECO:0007669"/>
    <property type="project" value="UniProtKB-KW"/>
</dbReference>
<feature type="domain" description="CBM2" evidence="12">
    <location>
        <begin position="349"/>
        <end position="451"/>
    </location>
</feature>
<dbReference type="Proteomes" id="UP000677152">
    <property type="component" value="Chromosome"/>
</dbReference>
<sequence length="451" mass="46172">MGTTKWIGTLAVAALAALPVVGAPSAPAAPGGGTAEASAPLRDLAAAEGKYFGTAMTVGELADPAYRDLSAREAGVLTVGNELKWDTTEPARGSFDFGPGDQVVAGGVAAGQLVRGHTLVWHSQTPAWVKALEPADLQQAMVDHIAAVAGHYRGKVIAWDVVNEAFAEDGTRRQEFWQLKLGDGYIADAFRAAHAADPDAKLYYNDYNIDGIGAKSDAVYEMVKSLLEEGVPIHGVGLQGHLILGQVPSTVRQNVQRFADLGLEVAFTELDVRMDTPADAAKLAAQAADYSAVVSACVAVDGCVGVTTWGLSDKYSWIPSVFPGQGAALPFDESFRPKPAYDAVAAAFGGGSQAACSAVYRVVGQWGGGFQGEVVVTAGAAALTGWTVTWPLGSGQAVTAAWNASVSTAGGVVTARNASYNGSVGAGRSTSFGFLASGPHATAPTVGCAAG</sequence>
<dbReference type="InterPro" id="IPR008965">
    <property type="entry name" value="CBM2/CBM3_carb-bd_dom_sf"/>
</dbReference>
<proteinExistence type="inferred from homology"/>
<evidence type="ECO:0000256" key="1">
    <source>
        <dbReference type="ARBA" id="ARBA00000681"/>
    </source>
</evidence>
<reference evidence="14" key="1">
    <citation type="submission" date="2021-04" db="EMBL/GenBank/DDBJ databases">
        <title>Genomic sequence of Actinosynnema pretiosum subsp. pretiosum ATCC 31280 (C-14919).</title>
        <authorList>
            <person name="Bai L."/>
            <person name="Wang X."/>
            <person name="Xiao Y."/>
        </authorList>
    </citation>
    <scope>NUCLEOTIDE SEQUENCE</scope>
    <source>
        <strain evidence="14">ATCC 31280</strain>
    </source>
</reference>
<evidence type="ECO:0000256" key="3">
    <source>
        <dbReference type="ARBA" id="ARBA00022651"/>
    </source>
</evidence>
<dbReference type="GO" id="GO:0030247">
    <property type="term" value="F:polysaccharide binding"/>
    <property type="evidence" value="ECO:0007669"/>
    <property type="project" value="UniProtKB-UniRule"/>
</dbReference>
<feature type="active site" description="Nucleophile" evidence="9">
    <location>
        <position position="269"/>
    </location>
</feature>
<dbReference type="SMART" id="SM00637">
    <property type="entry name" value="CBD_II"/>
    <property type="match status" value="1"/>
</dbReference>
<dbReference type="PROSITE" id="PS51173">
    <property type="entry name" value="CBM2"/>
    <property type="match status" value="1"/>
</dbReference>
<dbReference type="PANTHER" id="PTHR31490">
    <property type="entry name" value="GLYCOSYL HYDROLASE"/>
    <property type="match status" value="1"/>
</dbReference>
<name>A0AA45L559_9PSEU</name>
<comment type="catalytic activity">
    <reaction evidence="1 10">
        <text>Endohydrolysis of (1-&gt;4)-beta-D-xylosidic linkages in xylans.</text>
        <dbReference type="EC" id="3.2.1.8"/>
    </reaction>
</comment>
<feature type="domain" description="GH10" evidence="13">
    <location>
        <begin position="38"/>
        <end position="347"/>
    </location>
</feature>
<dbReference type="EMBL" id="CP073249">
    <property type="protein sequence ID" value="QUF03591.1"/>
    <property type="molecule type" value="Genomic_DNA"/>
</dbReference>
<evidence type="ECO:0000256" key="6">
    <source>
        <dbReference type="ARBA" id="ARBA00023277"/>
    </source>
</evidence>
<dbReference type="Pfam" id="PF00553">
    <property type="entry name" value="CBM_2"/>
    <property type="match status" value="1"/>
</dbReference>
<accession>A0AA45L559</accession>
<dbReference type="PANTHER" id="PTHR31490:SF88">
    <property type="entry name" value="BETA-XYLANASE"/>
    <property type="match status" value="1"/>
</dbReference>
<dbReference type="SMART" id="SM00633">
    <property type="entry name" value="Glyco_10"/>
    <property type="match status" value="1"/>
</dbReference>
<dbReference type="InterPro" id="IPR001000">
    <property type="entry name" value="GH10_dom"/>
</dbReference>
<keyword evidence="7 10" id="KW-0326">Glycosidase</keyword>
<evidence type="ECO:0000256" key="10">
    <source>
        <dbReference type="RuleBase" id="RU361174"/>
    </source>
</evidence>
<evidence type="ECO:0000259" key="13">
    <source>
        <dbReference type="PROSITE" id="PS51760"/>
    </source>
</evidence>